<reference evidence="2 3" key="1">
    <citation type="submission" date="2024-01" db="EMBL/GenBank/DDBJ databases">
        <title>Comparative genomics of Cryptococcus and Kwoniella reveals pathogenesis evolution and contrasting modes of karyotype evolution via chromosome fusion or intercentromeric recombination.</title>
        <authorList>
            <person name="Coelho M.A."/>
            <person name="David-Palma M."/>
            <person name="Shea T."/>
            <person name="Bowers K."/>
            <person name="McGinley-Smith S."/>
            <person name="Mohammad A.W."/>
            <person name="Gnirke A."/>
            <person name="Yurkov A.M."/>
            <person name="Nowrousian M."/>
            <person name="Sun S."/>
            <person name="Cuomo C.A."/>
            <person name="Heitman J."/>
        </authorList>
    </citation>
    <scope>NUCLEOTIDE SEQUENCE [LARGE SCALE GENOMIC DNA]</scope>
    <source>
        <strain evidence="2 3">PYCC6329</strain>
    </source>
</reference>
<dbReference type="Proteomes" id="UP001358614">
    <property type="component" value="Chromosome 1"/>
</dbReference>
<dbReference type="RefSeq" id="XP_066084921.1">
    <property type="nucleotide sequence ID" value="XM_066228824.1"/>
</dbReference>
<feature type="region of interest" description="Disordered" evidence="1">
    <location>
        <begin position="301"/>
        <end position="338"/>
    </location>
</feature>
<name>A0AAX4KLR9_9TREE</name>
<evidence type="ECO:0000313" key="3">
    <source>
        <dbReference type="Proteomes" id="UP001358614"/>
    </source>
</evidence>
<sequence length="352" mass="39063">MGGIDVLTRPLDHPSGRELYYVEPEAYRVSNISTDIAIMVAIHQHLHDIIHARNRFVKEATFSKFAQSLASAIVRTGSSSSVKPTCIETQVSIDASVLRMLELPGFIASTPDWAIGLTEATVLPCRDPSSPPIATVLSDYLLSRSVDILWSPTDSLASDAWWPWIVIEDRSGRGSIDKARLQSYTAMRTALGIYLRLYDQAARADPVNCMVLDDTMRRVYALRTVSNVWEIDVMVEQEGKYLTLTLWSGSVTEPAGIAQVSGILQGLNSEYDRRNMMISNWLFCLRDLTLDPKKAVERFMAKASGSSGKKSKPTKTQPKPYDRPKAGSKGKDKASDRQVTQAVILSWLDGIH</sequence>
<evidence type="ECO:0000256" key="1">
    <source>
        <dbReference type="SAM" id="MobiDB-lite"/>
    </source>
</evidence>
<dbReference type="KEGG" id="ker:91103852"/>
<evidence type="ECO:0000313" key="2">
    <source>
        <dbReference type="EMBL" id="WWD06954.1"/>
    </source>
</evidence>
<accession>A0AAX4KLR9</accession>
<organism evidence="2 3">
    <name type="scientific">Kwoniella europaea PYCC6329</name>
    <dbReference type="NCBI Taxonomy" id="1423913"/>
    <lineage>
        <taxon>Eukaryota</taxon>
        <taxon>Fungi</taxon>
        <taxon>Dikarya</taxon>
        <taxon>Basidiomycota</taxon>
        <taxon>Agaricomycotina</taxon>
        <taxon>Tremellomycetes</taxon>
        <taxon>Tremellales</taxon>
        <taxon>Cryptococcaceae</taxon>
        <taxon>Kwoniella</taxon>
    </lineage>
</organism>
<dbReference type="GeneID" id="91103852"/>
<feature type="compositionally biased region" description="Low complexity" evidence="1">
    <location>
        <begin position="301"/>
        <end position="319"/>
    </location>
</feature>
<dbReference type="EMBL" id="CP144089">
    <property type="protein sequence ID" value="WWD06954.1"/>
    <property type="molecule type" value="Genomic_DNA"/>
</dbReference>
<gene>
    <name evidence="2" type="ORF">V865_005051</name>
</gene>
<dbReference type="AlphaFoldDB" id="A0AAX4KLR9"/>
<feature type="compositionally biased region" description="Basic and acidic residues" evidence="1">
    <location>
        <begin position="320"/>
        <end position="336"/>
    </location>
</feature>
<evidence type="ECO:0008006" key="4">
    <source>
        <dbReference type="Google" id="ProtNLM"/>
    </source>
</evidence>
<proteinExistence type="predicted"/>
<keyword evidence="3" id="KW-1185">Reference proteome</keyword>
<protein>
    <recommendedName>
        <fullName evidence="4">Fungal-type protein kinase domain-containing protein</fullName>
    </recommendedName>
</protein>